<evidence type="ECO:0000313" key="3">
    <source>
        <dbReference type="Proteomes" id="UP000289323"/>
    </source>
</evidence>
<name>A0A3S5CWX8_9PEZI</name>
<dbReference type="EMBL" id="OUUZ01000009">
    <property type="protein sequence ID" value="SPQ22433.1"/>
    <property type="molecule type" value="Genomic_DNA"/>
</dbReference>
<proteinExistence type="predicted"/>
<accession>A0A3S5CWX8</accession>
<feature type="compositionally biased region" description="Low complexity" evidence="1">
    <location>
        <begin position="58"/>
        <end position="68"/>
    </location>
</feature>
<evidence type="ECO:0000256" key="1">
    <source>
        <dbReference type="SAM" id="MobiDB-lite"/>
    </source>
</evidence>
<feature type="region of interest" description="Disordered" evidence="1">
    <location>
        <begin position="24"/>
        <end position="139"/>
    </location>
</feature>
<feature type="compositionally biased region" description="Low complexity" evidence="1">
    <location>
        <begin position="108"/>
        <end position="117"/>
    </location>
</feature>
<feature type="compositionally biased region" description="Basic and acidic residues" evidence="1">
    <location>
        <begin position="24"/>
        <end position="56"/>
    </location>
</feature>
<reference evidence="2 3" key="1">
    <citation type="submission" date="2018-04" db="EMBL/GenBank/DDBJ databases">
        <authorList>
            <person name="Huttner S."/>
            <person name="Dainat J."/>
        </authorList>
    </citation>
    <scope>NUCLEOTIDE SEQUENCE [LARGE SCALE GENOMIC DNA]</scope>
</reference>
<organism evidence="2 3">
    <name type="scientific">Thermothielavioides terrestris</name>
    <dbReference type="NCBI Taxonomy" id="2587410"/>
    <lineage>
        <taxon>Eukaryota</taxon>
        <taxon>Fungi</taxon>
        <taxon>Dikarya</taxon>
        <taxon>Ascomycota</taxon>
        <taxon>Pezizomycotina</taxon>
        <taxon>Sordariomycetes</taxon>
        <taxon>Sordariomycetidae</taxon>
        <taxon>Sordariales</taxon>
        <taxon>Chaetomiaceae</taxon>
        <taxon>Thermothielavioides</taxon>
    </lineage>
</organism>
<protein>
    <submittedName>
        <fullName evidence="2">Db46d445-5140-46bf-a428-92aab25c8e11</fullName>
    </submittedName>
</protein>
<gene>
    <name evidence="2" type="ORF">TT172_LOCUS4852</name>
</gene>
<dbReference type="Proteomes" id="UP000289323">
    <property type="component" value="Unassembled WGS sequence"/>
</dbReference>
<dbReference type="AlphaFoldDB" id="A0A3S5CWX8"/>
<evidence type="ECO:0000313" key="2">
    <source>
        <dbReference type="EMBL" id="SPQ22433.1"/>
    </source>
</evidence>
<sequence>MPAGKPALVAPASGAELRALKRRIDIEALDNKNNDGVDNDDKGDRNGKAGADRNGDDATASSSLYAAASEEDVSASCAGGAGAATRLAPGEGAQKGRRDHHRDRDAGGDPSFSSTSSFDDDDDGEDNKGKHTPDEDDEEILREIERRILDVFSDAYCNKHLVYSMLELVLVRLLPELTEKGVLQLWEERIPGVSEA</sequence>